<dbReference type="PANTHER" id="PTHR31723">
    <property type="entry name" value="PATHOGENESIS-RELATED FAMILY PROTEIN"/>
    <property type="match status" value="1"/>
</dbReference>
<dbReference type="Gene3D" id="3.10.450.50">
    <property type="match status" value="1"/>
</dbReference>
<dbReference type="InterPro" id="IPR053218">
    <property type="entry name" value="Pathogen-related_defense"/>
</dbReference>
<keyword evidence="3" id="KW-1185">Reference proteome</keyword>
<keyword evidence="1" id="KW-0812">Transmembrane</keyword>
<gene>
    <name evidence="2" type="ORF">FISHEDRAFT_57903</name>
</gene>
<dbReference type="EMBL" id="KN881721">
    <property type="protein sequence ID" value="KIY49621.1"/>
    <property type="molecule type" value="Genomic_DNA"/>
</dbReference>
<feature type="transmembrane region" description="Helical" evidence="1">
    <location>
        <begin position="61"/>
        <end position="82"/>
    </location>
</feature>
<organism evidence="2 3">
    <name type="scientific">Fistulina hepatica ATCC 64428</name>
    <dbReference type="NCBI Taxonomy" id="1128425"/>
    <lineage>
        <taxon>Eukaryota</taxon>
        <taxon>Fungi</taxon>
        <taxon>Dikarya</taxon>
        <taxon>Basidiomycota</taxon>
        <taxon>Agaricomycotina</taxon>
        <taxon>Agaricomycetes</taxon>
        <taxon>Agaricomycetidae</taxon>
        <taxon>Agaricales</taxon>
        <taxon>Fistulinaceae</taxon>
        <taxon>Fistulina</taxon>
    </lineage>
</organism>
<proteinExistence type="predicted"/>
<accession>A0A0D7ADV6</accession>
<dbReference type="Proteomes" id="UP000054144">
    <property type="component" value="Unassembled WGS sequence"/>
</dbReference>
<evidence type="ECO:0000256" key="1">
    <source>
        <dbReference type="SAM" id="Phobius"/>
    </source>
</evidence>
<sequence>MTDALPDYLLEPNAVLKDTCTWRYGRAPDYKRMRADYEADKKIDHKPGTFSFLVNNLVKKYGFLLSPFFCIIIFILSSSWEIEASYKVNGREWRTIDPALYQFKSNDGPWLSVDDMLRLGTYNAVIGESEFYSAEKSNFFDSHKTFKRAIRSFAWEVLEVFSELPTVVFTWRHFGLYNGKFTSYHKSGTKIESEPTNELLNWTGMCIARLTPDLRIASLEVYSDPAELFRQMTKNGITVVGAPATEGTQEGAQEGAQQAQAGGISTMRFKFYADHRSMIWKQTL</sequence>
<reference evidence="2 3" key="1">
    <citation type="journal article" date="2015" name="Fungal Genet. Biol.">
        <title>Evolution of novel wood decay mechanisms in Agaricales revealed by the genome sequences of Fistulina hepatica and Cylindrobasidium torrendii.</title>
        <authorList>
            <person name="Floudas D."/>
            <person name="Held B.W."/>
            <person name="Riley R."/>
            <person name="Nagy L.G."/>
            <person name="Koehler G."/>
            <person name="Ransdell A.S."/>
            <person name="Younus H."/>
            <person name="Chow J."/>
            <person name="Chiniquy J."/>
            <person name="Lipzen A."/>
            <person name="Tritt A."/>
            <person name="Sun H."/>
            <person name="Haridas S."/>
            <person name="LaButti K."/>
            <person name="Ohm R.A."/>
            <person name="Kues U."/>
            <person name="Blanchette R.A."/>
            <person name="Grigoriev I.V."/>
            <person name="Minto R.E."/>
            <person name="Hibbett D.S."/>
        </authorList>
    </citation>
    <scope>NUCLEOTIDE SEQUENCE [LARGE SCALE GENOMIC DNA]</scope>
    <source>
        <strain evidence="2 3">ATCC 64428</strain>
    </source>
</reference>
<dbReference type="PANTHER" id="PTHR31723:SF10">
    <property type="entry name" value="PATHOGEN-RELATED PROTEIN"/>
    <property type="match status" value="1"/>
</dbReference>
<protein>
    <submittedName>
        <fullName evidence="2">Uncharacterized protein</fullName>
    </submittedName>
</protein>
<keyword evidence="1" id="KW-1133">Transmembrane helix</keyword>
<dbReference type="SUPFAM" id="SSF54427">
    <property type="entry name" value="NTF2-like"/>
    <property type="match status" value="1"/>
</dbReference>
<dbReference type="InterPro" id="IPR032710">
    <property type="entry name" value="NTF2-like_dom_sf"/>
</dbReference>
<keyword evidence="1" id="KW-0472">Membrane</keyword>
<dbReference type="AlphaFoldDB" id="A0A0D7ADV6"/>
<dbReference type="OrthoDB" id="65445at2759"/>
<evidence type="ECO:0000313" key="3">
    <source>
        <dbReference type="Proteomes" id="UP000054144"/>
    </source>
</evidence>
<name>A0A0D7ADV6_9AGAR</name>
<evidence type="ECO:0000313" key="2">
    <source>
        <dbReference type="EMBL" id="KIY49621.1"/>
    </source>
</evidence>